<keyword evidence="2" id="KW-1185">Reference proteome</keyword>
<gene>
    <name evidence="1" type="ORF">GGQ72_004813</name>
</gene>
<proteinExistence type="predicted"/>
<accession>A0A7W6LLG4</accession>
<feature type="non-terminal residue" evidence="1">
    <location>
        <position position="26"/>
    </location>
</feature>
<evidence type="ECO:0000313" key="2">
    <source>
        <dbReference type="Proteomes" id="UP000519897"/>
    </source>
</evidence>
<protein>
    <submittedName>
        <fullName evidence="1">Uncharacterized protein</fullName>
    </submittedName>
</protein>
<name>A0A7W6LLG4_9HYPH</name>
<dbReference type="EMBL" id="JACIEC010000029">
    <property type="protein sequence ID" value="MBB4146237.1"/>
    <property type="molecule type" value="Genomic_DNA"/>
</dbReference>
<organism evidence="1 2">
    <name type="scientific">Rhizobium rhizoryzae</name>
    <dbReference type="NCBI Taxonomy" id="451876"/>
    <lineage>
        <taxon>Bacteria</taxon>
        <taxon>Pseudomonadati</taxon>
        <taxon>Pseudomonadota</taxon>
        <taxon>Alphaproteobacteria</taxon>
        <taxon>Hyphomicrobiales</taxon>
        <taxon>Rhizobiaceae</taxon>
        <taxon>Rhizobium/Agrobacterium group</taxon>
        <taxon>Rhizobium</taxon>
    </lineage>
</organism>
<dbReference type="AlphaFoldDB" id="A0A7W6LLG4"/>
<comment type="caution">
    <text evidence="1">The sequence shown here is derived from an EMBL/GenBank/DDBJ whole genome shotgun (WGS) entry which is preliminary data.</text>
</comment>
<sequence length="26" mass="3103">MAQVSEEALRTGMARRLEELLRWSRL</sequence>
<evidence type="ECO:0000313" key="1">
    <source>
        <dbReference type="EMBL" id="MBB4146237.1"/>
    </source>
</evidence>
<dbReference type="Proteomes" id="UP000519897">
    <property type="component" value="Unassembled WGS sequence"/>
</dbReference>
<reference evidence="1 2" key="1">
    <citation type="submission" date="2020-08" db="EMBL/GenBank/DDBJ databases">
        <title>Genomic Encyclopedia of Type Strains, Phase IV (KMG-IV): sequencing the most valuable type-strain genomes for metagenomic binning, comparative biology and taxonomic classification.</title>
        <authorList>
            <person name="Goeker M."/>
        </authorList>
    </citation>
    <scope>NUCLEOTIDE SEQUENCE [LARGE SCALE GENOMIC DNA]</scope>
    <source>
        <strain evidence="1 2">DSM 29514</strain>
    </source>
</reference>